<dbReference type="InterPro" id="IPR000073">
    <property type="entry name" value="AB_hydrolase_1"/>
</dbReference>
<dbReference type="STRING" id="1210086.GCA_001613105_07810"/>
<proteinExistence type="predicted"/>
<organism evidence="3 4">
    <name type="scientific">Nocardia pseudobrasiliensis</name>
    <dbReference type="NCBI Taxonomy" id="45979"/>
    <lineage>
        <taxon>Bacteria</taxon>
        <taxon>Bacillati</taxon>
        <taxon>Actinomycetota</taxon>
        <taxon>Actinomycetes</taxon>
        <taxon>Mycobacteriales</taxon>
        <taxon>Nocardiaceae</taxon>
        <taxon>Nocardia</taxon>
    </lineage>
</organism>
<evidence type="ECO:0000313" key="4">
    <source>
        <dbReference type="Proteomes" id="UP000254869"/>
    </source>
</evidence>
<evidence type="ECO:0000256" key="1">
    <source>
        <dbReference type="ARBA" id="ARBA00022801"/>
    </source>
</evidence>
<dbReference type="InterPro" id="IPR050266">
    <property type="entry name" value="AB_hydrolase_sf"/>
</dbReference>
<gene>
    <name evidence="3" type="ORF">DFR76_101144</name>
</gene>
<dbReference type="PANTHER" id="PTHR43798:SF31">
    <property type="entry name" value="AB HYDROLASE SUPERFAMILY PROTEIN YCLE"/>
    <property type="match status" value="1"/>
</dbReference>
<dbReference type="GO" id="GO:0016020">
    <property type="term" value="C:membrane"/>
    <property type="evidence" value="ECO:0007669"/>
    <property type="project" value="TreeGrafter"/>
</dbReference>
<dbReference type="GO" id="GO:0016787">
    <property type="term" value="F:hydrolase activity"/>
    <property type="evidence" value="ECO:0007669"/>
    <property type="project" value="UniProtKB-KW"/>
</dbReference>
<evidence type="ECO:0000259" key="2">
    <source>
        <dbReference type="Pfam" id="PF12697"/>
    </source>
</evidence>
<keyword evidence="1" id="KW-0378">Hydrolase</keyword>
<feature type="domain" description="AB hydrolase-1" evidence="2">
    <location>
        <begin position="30"/>
        <end position="272"/>
    </location>
</feature>
<dbReference type="InterPro" id="IPR000639">
    <property type="entry name" value="Epox_hydrolase-like"/>
</dbReference>
<dbReference type="Pfam" id="PF12697">
    <property type="entry name" value="Abhydrolase_6"/>
    <property type="match status" value="1"/>
</dbReference>
<dbReference type="PANTHER" id="PTHR43798">
    <property type="entry name" value="MONOACYLGLYCEROL LIPASE"/>
    <property type="match status" value="1"/>
</dbReference>
<evidence type="ECO:0000313" key="3">
    <source>
        <dbReference type="EMBL" id="RDI68609.1"/>
    </source>
</evidence>
<dbReference type="AlphaFoldDB" id="A0A370ID09"/>
<dbReference type="InterPro" id="IPR029058">
    <property type="entry name" value="AB_hydrolase_fold"/>
</dbReference>
<dbReference type="EMBL" id="QQBC01000001">
    <property type="protein sequence ID" value="RDI68609.1"/>
    <property type="molecule type" value="Genomic_DNA"/>
</dbReference>
<sequence length="279" mass="29791">MHSYGTSDFVTTGDGRRLHYMARGEGGPTVVFVSGMGFSRSTWGLVHPTVAQRVRAVVYDRAGTGRSDDDAQPRTLARLAGDLATLLRALGSGPFVLVGHSWGGPIARVAAALDPGRVHGLVLVDQSDENCAEYFGAGARRRDAMARLLIPALARTGLYRRLASGLGGGQPADIAADHRAEDFTVRAAKTLLAEQDCFGDGLRELRDRPLGLDGLPLSVISGTRIPRLDGGKRHALITAHRHTAATSSRGRWVAAERSGHLVMFSEPEVVVAEILRMIA</sequence>
<dbReference type="SUPFAM" id="SSF53474">
    <property type="entry name" value="alpha/beta-Hydrolases"/>
    <property type="match status" value="1"/>
</dbReference>
<dbReference type="Proteomes" id="UP000254869">
    <property type="component" value="Unassembled WGS sequence"/>
</dbReference>
<comment type="caution">
    <text evidence="3">The sequence shown here is derived from an EMBL/GenBank/DDBJ whole genome shotgun (WGS) entry which is preliminary data.</text>
</comment>
<name>A0A370ID09_9NOCA</name>
<dbReference type="PRINTS" id="PR00412">
    <property type="entry name" value="EPOXHYDRLASE"/>
</dbReference>
<keyword evidence="4" id="KW-1185">Reference proteome</keyword>
<dbReference type="PRINTS" id="PR00111">
    <property type="entry name" value="ABHYDROLASE"/>
</dbReference>
<dbReference type="Gene3D" id="3.40.50.1820">
    <property type="entry name" value="alpha/beta hydrolase"/>
    <property type="match status" value="1"/>
</dbReference>
<protein>
    <submittedName>
        <fullName evidence="3">Pimeloyl-ACP methyl ester carboxylesterase</fullName>
    </submittedName>
</protein>
<accession>A0A370ID09</accession>
<reference evidence="3 4" key="1">
    <citation type="submission" date="2018-07" db="EMBL/GenBank/DDBJ databases">
        <title>Genomic Encyclopedia of Type Strains, Phase IV (KMG-IV): sequencing the most valuable type-strain genomes for metagenomic binning, comparative biology and taxonomic classification.</title>
        <authorList>
            <person name="Goeker M."/>
        </authorList>
    </citation>
    <scope>NUCLEOTIDE SEQUENCE [LARGE SCALE GENOMIC DNA]</scope>
    <source>
        <strain evidence="3 4">DSM 44290</strain>
    </source>
</reference>